<accession>A0AA38MRE3</accession>
<dbReference type="CDD" id="cd00201">
    <property type="entry name" value="WW"/>
    <property type="match status" value="2"/>
</dbReference>
<proteinExistence type="predicted"/>
<comment type="caution">
    <text evidence="3">The sequence shown here is derived from an EMBL/GenBank/DDBJ whole genome shotgun (WGS) entry which is preliminary data.</text>
</comment>
<dbReference type="EMBL" id="JALNTZ010000001">
    <property type="protein sequence ID" value="KAJ3665736.1"/>
    <property type="molecule type" value="Genomic_DNA"/>
</dbReference>
<gene>
    <name evidence="3" type="ORF">Zmor_001215</name>
</gene>
<protein>
    <recommendedName>
        <fullName evidence="2">WW domain-containing protein</fullName>
    </recommendedName>
</protein>
<organism evidence="3 4">
    <name type="scientific">Zophobas morio</name>
    <dbReference type="NCBI Taxonomy" id="2755281"/>
    <lineage>
        <taxon>Eukaryota</taxon>
        <taxon>Metazoa</taxon>
        <taxon>Ecdysozoa</taxon>
        <taxon>Arthropoda</taxon>
        <taxon>Hexapoda</taxon>
        <taxon>Insecta</taxon>
        <taxon>Pterygota</taxon>
        <taxon>Neoptera</taxon>
        <taxon>Endopterygota</taxon>
        <taxon>Coleoptera</taxon>
        <taxon>Polyphaga</taxon>
        <taxon>Cucujiformia</taxon>
        <taxon>Tenebrionidae</taxon>
        <taxon>Zophobas</taxon>
    </lineage>
</organism>
<feature type="region of interest" description="Disordered" evidence="1">
    <location>
        <begin position="153"/>
        <end position="189"/>
    </location>
</feature>
<feature type="compositionally biased region" description="Basic and acidic residues" evidence="1">
    <location>
        <begin position="314"/>
        <end position="324"/>
    </location>
</feature>
<dbReference type="Pfam" id="PF00397">
    <property type="entry name" value="WW"/>
    <property type="match status" value="2"/>
</dbReference>
<evidence type="ECO:0000313" key="4">
    <source>
        <dbReference type="Proteomes" id="UP001168821"/>
    </source>
</evidence>
<feature type="region of interest" description="Disordered" evidence="1">
    <location>
        <begin position="360"/>
        <end position="380"/>
    </location>
</feature>
<dbReference type="SUPFAM" id="SSF51045">
    <property type="entry name" value="WW domain"/>
    <property type="match status" value="2"/>
</dbReference>
<feature type="region of interest" description="Disordered" evidence="1">
    <location>
        <begin position="236"/>
        <end position="342"/>
    </location>
</feature>
<evidence type="ECO:0000259" key="2">
    <source>
        <dbReference type="PROSITE" id="PS50020"/>
    </source>
</evidence>
<evidence type="ECO:0000256" key="1">
    <source>
        <dbReference type="SAM" id="MobiDB-lite"/>
    </source>
</evidence>
<feature type="domain" description="WW" evidence="2">
    <location>
        <begin position="451"/>
        <end position="485"/>
    </location>
</feature>
<feature type="compositionally biased region" description="Basic and acidic residues" evidence="1">
    <location>
        <begin position="275"/>
        <end position="288"/>
    </location>
</feature>
<feature type="compositionally biased region" description="Basic and acidic residues" evidence="1">
    <location>
        <begin position="370"/>
        <end position="380"/>
    </location>
</feature>
<feature type="compositionally biased region" description="Polar residues" evidence="1">
    <location>
        <begin position="328"/>
        <end position="342"/>
    </location>
</feature>
<keyword evidence="4" id="KW-1185">Reference proteome</keyword>
<dbReference type="SMART" id="SM00456">
    <property type="entry name" value="WW"/>
    <property type="match status" value="2"/>
</dbReference>
<feature type="region of interest" description="Disordered" evidence="1">
    <location>
        <begin position="115"/>
        <end position="138"/>
    </location>
</feature>
<dbReference type="InterPro" id="IPR053076">
    <property type="entry name" value="WW_domain_protein"/>
</dbReference>
<dbReference type="Proteomes" id="UP001168821">
    <property type="component" value="Unassembled WGS sequence"/>
</dbReference>
<dbReference type="AlphaFoldDB" id="A0AA38MRE3"/>
<evidence type="ECO:0000313" key="3">
    <source>
        <dbReference type="EMBL" id="KAJ3665736.1"/>
    </source>
</evidence>
<dbReference type="PANTHER" id="PTHR46697">
    <property type="entry name" value="FORMIN-BINDING PROTEIN 4"/>
    <property type="match status" value="1"/>
</dbReference>
<feature type="compositionally biased region" description="Pro residues" evidence="1">
    <location>
        <begin position="250"/>
        <end position="259"/>
    </location>
</feature>
<dbReference type="PANTHER" id="PTHR46697:SF1">
    <property type="entry name" value="FORMIN-BINDING PROTEIN 4"/>
    <property type="match status" value="1"/>
</dbReference>
<dbReference type="InterPro" id="IPR036020">
    <property type="entry name" value="WW_dom_sf"/>
</dbReference>
<dbReference type="InterPro" id="IPR001202">
    <property type="entry name" value="WW_dom"/>
</dbReference>
<sequence>MDARVNDFLNEINEIAPLGENKAESVWEKCYDEESGYYYYWNTKTNEVTWDMPSEYRAHHKTKTKKSYNLYIPPRTAPLFPSTSNLPPVSDAIKIYKIGECTDTVANSSVKVNKTTKSEVVSSPKEEKRTVISRPVPKKGDLEDEKVVLISSYGGDSESEDEAALKEGKQVNGSKTTQPLECNSDDEDDADILSKIQKKATELKKLGGELPTEVKKIVDKSNPPETKPQLSLVACYSDSEDETDSEAPKPVFPIAPPPEQSKTSHSTLFPATKPIDIKDFEESPKTEGEEGFDAKAFQRKRRIGVALVNTGKKPKVDDDNERKGLGFSSDSNSGDNVASSGSSYTGFKSGGVMFVKADVLNPSQPAPSSKDNENSKEKSENILKEIEDTYTTLKEKLGFLSEGRDEVSPVQVMLIQIETLHVALRSGDLRHNYLRKWLDDTCADLIKLEKETAPDGWLLQWDRTHKRYYYQNAATGESQWEYPQADVTVCDEAMDICTTPPPNGAEPTIHMSPPLPPIIGGSPSPPPPPTISDCKLGKKKKCDIPLPPEPKEQPPSLNIAVERYDSNGEPLPPGVDAFDVTAKVKGGKNNDMNDVLNSFYSDIAAIDSNNSPVLNVSEDVKSESNIDVTEPAKKKKKAKVKLAQGIAMKKKGVSKLVEKWKNVQMSYND</sequence>
<dbReference type="Gene3D" id="2.20.70.10">
    <property type="match status" value="2"/>
</dbReference>
<feature type="compositionally biased region" description="Polar residues" evidence="1">
    <location>
        <begin position="171"/>
        <end position="181"/>
    </location>
</feature>
<feature type="compositionally biased region" description="Polar residues" evidence="1">
    <location>
        <begin position="260"/>
        <end position="269"/>
    </location>
</feature>
<name>A0AA38MRE3_9CUCU</name>
<feature type="domain" description="WW" evidence="2">
    <location>
        <begin position="21"/>
        <end position="55"/>
    </location>
</feature>
<dbReference type="PROSITE" id="PS50020">
    <property type="entry name" value="WW_DOMAIN_2"/>
    <property type="match status" value="2"/>
</dbReference>
<dbReference type="PROSITE" id="PS01159">
    <property type="entry name" value="WW_DOMAIN_1"/>
    <property type="match status" value="1"/>
</dbReference>
<reference evidence="3" key="1">
    <citation type="journal article" date="2023" name="G3 (Bethesda)">
        <title>Whole genome assemblies of Zophobas morio and Tenebrio molitor.</title>
        <authorList>
            <person name="Kaur S."/>
            <person name="Stinson S.A."/>
            <person name="diCenzo G.C."/>
        </authorList>
    </citation>
    <scope>NUCLEOTIDE SEQUENCE</scope>
    <source>
        <strain evidence="3">QUZm001</strain>
    </source>
</reference>